<dbReference type="AlphaFoldDB" id="A7TR67"/>
<dbReference type="InterPro" id="IPR027417">
    <property type="entry name" value="P-loop_NTPase"/>
</dbReference>
<dbReference type="PhylomeDB" id="A7TR67"/>
<dbReference type="Pfam" id="PF00071">
    <property type="entry name" value="Ras"/>
    <property type="match status" value="1"/>
</dbReference>
<keyword evidence="8" id="KW-0564">Palmitate</keyword>
<dbReference type="GeneID" id="5543304"/>
<dbReference type="InterPro" id="IPR020849">
    <property type="entry name" value="Small_GTPase_Ras-type"/>
</dbReference>
<dbReference type="Proteomes" id="UP000000267">
    <property type="component" value="Unassembled WGS sequence"/>
</dbReference>
<evidence type="ECO:0000256" key="8">
    <source>
        <dbReference type="ARBA" id="ARBA00023139"/>
    </source>
</evidence>
<dbReference type="PROSITE" id="PS51421">
    <property type="entry name" value="RAS"/>
    <property type="match status" value="1"/>
</dbReference>
<dbReference type="GO" id="GO:0003924">
    <property type="term" value="F:GTPase activity"/>
    <property type="evidence" value="ECO:0007669"/>
    <property type="project" value="InterPro"/>
</dbReference>
<comment type="function">
    <text evidence="11">The S.cerevisiae Ras proteins modulate the activity of the adenylate cyclase catalytic subunit and therefore affect the biosynthesis of cyclic-AMP.</text>
</comment>
<dbReference type="KEGG" id="vpo:Kpol_1029p8"/>
<comment type="subcellular location">
    <subcellularLocation>
        <location evidence="1">Cell membrane</location>
        <topology evidence="1">Lipid-anchor</topology>
    </subcellularLocation>
</comment>
<dbReference type="GO" id="GO:0005886">
    <property type="term" value="C:plasma membrane"/>
    <property type="evidence" value="ECO:0007669"/>
    <property type="project" value="UniProtKB-SubCell"/>
</dbReference>
<keyword evidence="10" id="KW-0636">Prenylation</keyword>
<dbReference type="GO" id="GO:0005525">
    <property type="term" value="F:GTP binding"/>
    <property type="evidence" value="ECO:0007669"/>
    <property type="project" value="UniProtKB-KW"/>
</dbReference>
<name>A7TR67_VANPO</name>
<dbReference type="InterPro" id="IPR005225">
    <property type="entry name" value="Small_GTP-bd"/>
</dbReference>
<dbReference type="SMART" id="SM00176">
    <property type="entry name" value="RAN"/>
    <property type="match status" value="1"/>
</dbReference>
<dbReference type="eggNOG" id="KOG0395">
    <property type="taxonomic scope" value="Eukaryota"/>
</dbReference>
<feature type="compositionally biased region" description="Polar residues" evidence="12">
    <location>
        <begin position="277"/>
        <end position="296"/>
    </location>
</feature>
<protein>
    <submittedName>
        <fullName evidence="13">Uncharacterized protein</fullName>
    </submittedName>
</protein>
<dbReference type="GO" id="GO:0097271">
    <property type="term" value="P:protein localization to bud neck"/>
    <property type="evidence" value="ECO:0007669"/>
    <property type="project" value="UniProtKB-ARBA"/>
</dbReference>
<evidence type="ECO:0000256" key="1">
    <source>
        <dbReference type="ARBA" id="ARBA00004193"/>
    </source>
</evidence>
<keyword evidence="9" id="KW-0449">Lipoprotein</keyword>
<dbReference type="SUPFAM" id="SSF52540">
    <property type="entry name" value="P-loop containing nucleoside triphosphate hydrolases"/>
    <property type="match status" value="1"/>
</dbReference>
<gene>
    <name evidence="13" type="ORF">Kpol_1029p8</name>
</gene>
<proteinExistence type="inferred from homology"/>
<dbReference type="PROSITE" id="PS51419">
    <property type="entry name" value="RAB"/>
    <property type="match status" value="1"/>
</dbReference>
<evidence type="ECO:0000256" key="9">
    <source>
        <dbReference type="ARBA" id="ARBA00023288"/>
    </source>
</evidence>
<organism evidence="14">
    <name type="scientific">Vanderwaltozyma polyspora (strain ATCC 22028 / DSM 70294 / BCRC 21397 / CBS 2163 / NBRC 10782 / NRRL Y-8283 / UCD 57-17)</name>
    <name type="common">Kluyveromyces polysporus</name>
    <dbReference type="NCBI Taxonomy" id="436907"/>
    <lineage>
        <taxon>Eukaryota</taxon>
        <taxon>Fungi</taxon>
        <taxon>Dikarya</taxon>
        <taxon>Ascomycota</taxon>
        <taxon>Saccharomycotina</taxon>
        <taxon>Saccharomycetes</taxon>
        <taxon>Saccharomycetales</taxon>
        <taxon>Saccharomycetaceae</taxon>
        <taxon>Vanderwaltozyma</taxon>
    </lineage>
</organism>
<comment type="similarity">
    <text evidence="2">Belongs to the small GTPase superfamily. Ras family.</text>
</comment>
<dbReference type="Gene3D" id="3.40.50.300">
    <property type="entry name" value="P-loop containing nucleotide triphosphate hydrolases"/>
    <property type="match status" value="1"/>
</dbReference>
<sequence length="305" mass="33243">MSLGKSTSRDYKLVVVGGGGVGKSALTIQLIQSQFVDEYDPTIEDSYRKQIVLDDSVAILDILDTAGQEEYSAMREQYMRTGEGFLLVYSVTSRNSYEELMSYYQQIQRVKDTEYIPVVVVGNKSDLETERQVSYEEGMSLAKQMNAPFLETSAKQDINVQDAFYNLARLVRDEGGRYNAQLMSTINGEPISSNQINNNDMLNNNLNVISSENINEMGNANLDTDLAQKNIQTSSHIQNARIGGDDSNMKNAAASNNKIKTNVSGQSAATKAKQARADQSTAAQGKQGSSAAKDTSSGGGCCLIC</sequence>
<keyword evidence="14" id="KW-1185">Reference proteome</keyword>
<evidence type="ECO:0000256" key="10">
    <source>
        <dbReference type="ARBA" id="ARBA00023289"/>
    </source>
</evidence>
<dbReference type="FunCoup" id="A7TR67">
    <property type="interactions" value="507"/>
</dbReference>
<evidence type="ECO:0000256" key="5">
    <source>
        <dbReference type="ARBA" id="ARBA00022741"/>
    </source>
</evidence>
<dbReference type="FunFam" id="3.40.50.300:FF:000080">
    <property type="entry name" value="Ras-like GTPase Ras1"/>
    <property type="match status" value="1"/>
</dbReference>
<feature type="region of interest" description="Disordered" evidence="12">
    <location>
        <begin position="257"/>
        <end position="298"/>
    </location>
</feature>
<keyword evidence="3" id="KW-1003">Cell membrane</keyword>
<dbReference type="PROSITE" id="PS51420">
    <property type="entry name" value="RHO"/>
    <property type="match status" value="1"/>
</dbReference>
<dbReference type="RefSeq" id="XP_001643093.1">
    <property type="nucleotide sequence ID" value="XM_001643043.1"/>
</dbReference>
<dbReference type="NCBIfam" id="TIGR00231">
    <property type="entry name" value="small_GTP"/>
    <property type="match status" value="1"/>
</dbReference>
<dbReference type="EMBL" id="DS480471">
    <property type="protein sequence ID" value="EDO15235.1"/>
    <property type="molecule type" value="Genomic_DNA"/>
</dbReference>
<keyword evidence="5" id="KW-0547">Nucleotide-binding</keyword>
<dbReference type="InParanoid" id="A7TR67"/>
<dbReference type="HOGENOM" id="CLU_041217_9_0_1"/>
<dbReference type="PRINTS" id="PR00449">
    <property type="entry name" value="RASTRNSFRMNG"/>
</dbReference>
<evidence type="ECO:0000256" key="12">
    <source>
        <dbReference type="SAM" id="MobiDB-lite"/>
    </source>
</evidence>
<dbReference type="OrthoDB" id="5976022at2759"/>
<evidence type="ECO:0000256" key="11">
    <source>
        <dbReference type="ARBA" id="ARBA00059851"/>
    </source>
</evidence>
<dbReference type="InterPro" id="IPR001806">
    <property type="entry name" value="Small_GTPase"/>
</dbReference>
<evidence type="ECO:0000313" key="13">
    <source>
        <dbReference type="EMBL" id="EDO15235.1"/>
    </source>
</evidence>
<keyword evidence="6" id="KW-0342">GTP-binding</keyword>
<dbReference type="SMART" id="SM00174">
    <property type="entry name" value="RHO"/>
    <property type="match status" value="1"/>
</dbReference>
<dbReference type="PANTHER" id="PTHR24070">
    <property type="entry name" value="RAS, DI-RAS, AND RHEB FAMILY MEMBERS OF SMALL GTPASE SUPERFAMILY"/>
    <property type="match status" value="1"/>
</dbReference>
<evidence type="ECO:0000256" key="3">
    <source>
        <dbReference type="ARBA" id="ARBA00022475"/>
    </source>
</evidence>
<keyword evidence="4" id="KW-0488">Methylation</keyword>
<evidence type="ECO:0000256" key="2">
    <source>
        <dbReference type="ARBA" id="ARBA00008344"/>
    </source>
</evidence>
<reference evidence="13 14" key="1">
    <citation type="journal article" date="2007" name="Proc. Natl. Acad. Sci. U.S.A.">
        <title>Independent sorting-out of thousands of duplicated gene pairs in two yeast species descended from a whole-genome duplication.</title>
        <authorList>
            <person name="Scannell D.R."/>
            <person name="Frank A.C."/>
            <person name="Conant G.C."/>
            <person name="Byrne K.P."/>
            <person name="Woolfit M."/>
            <person name="Wolfe K.H."/>
        </authorList>
    </citation>
    <scope>NUCLEOTIDE SEQUENCE [LARGE SCALE GENOMIC DNA]</scope>
    <source>
        <strain evidence="14">ATCC 22028 / DSM 70294 / BCRC 21397 / CBS 2163 / NBRC 10782 / NRRL Y-8283 / UCD 57-17</strain>
    </source>
</reference>
<dbReference type="STRING" id="436907.A7TR67"/>
<dbReference type="GO" id="GO:0007165">
    <property type="term" value="P:signal transduction"/>
    <property type="evidence" value="ECO:0007669"/>
    <property type="project" value="InterPro"/>
</dbReference>
<dbReference type="SMART" id="SM00175">
    <property type="entry name" value="RAB"/>
    <property type="match status" value="1"/>
</dbReference>
<accession>A7TR67</accession>
<evidence type="ECO:0000313" key="14">
    <source>
        <dbReference type="Proteomes" id="UP000000267"/>
    </source>
</evidence>
<evidence type="ECO:0000256" key="7">
    <source>
        <dbReference type="ARBA" id="ARBA00023136"/>
    </source>
</evidence>
<evidence type="ECO:0000256" key="4">
    <source>
        <dbReference type="ARBA" id="ARBA00022481"/>
    </source>
</evidence>
<keyword evidence="7" id="KW-0472">Membrane</keyword>
<dbReference type="SMART" id="SM00173">
    <property type="entry name" value="RAS"/>
    <property type="match status" value="1"/>
</dbReference>
<evidence type="ECO:0000256" key="6">
    <source>
        <dbReference type="ARBA" id="ARBA00023134"/>
    </source>
</evidence>